<evidence type="ECO:0000313" key="4">
    <source>
        <dbReference type="EMBL" id="KAB1064560.1"/>
    </source>
</evidence>
<evidence type="ECO:0000256" key="1">
    <source>
        <dbReference type="ARBA" id="ARBA00009497"/>
    </source>
</evidence>
<dbReference type="Pfam" id="PF00210">
    <property type="entry name" value="Ferritin"/>
    <property type="match status" value="1"/>
</dbReference>
<evidence type="ECO:0000259" key="3">
    <source>
        <dbReference type="Pfam" id="PF00210"/>
    </source>
</evidence>
<dbReference type="InterPro" id="IPR008331">
    <property type="entry name" value="Ferritin_DPS_dom"/>
</dbReference>
<dbReference type="OrthoDB" id="9797023at2"/>
<keyword evidence="5" id="KW-1185">Reference proteome</keyword>
<dbReference type="PANTHER" id="PTHR42932:SF3">
    <property type="entry name" value="DNA PROTECTION DURING STARVATION PROTEIN"/>
    <property type="match status" value="1"/>
</dbReference>
<feature type="domain" description="Ferritin/DPS" evidence="3">
    <location>
        <begin position="28"/>
        <end position="166"/>
    </location>
</feature>
<reference evidence="4 5" key="1">
    <citation type="submission" date="2019-09" db="EMBL/GenBank/DDBJ databases">
        <title>Genomes of Cryomorphaceae.</title>
        <authorList>
            <person name="Bowman J.P."/>
        </authorList>
    </citation>
    <scope>NUCLEOTIDE SEQUENCE [LARGE SCALE GENOMIC DNA]</scope>
    <source>
        <strain evidence="4 5">KCTC 52047</strain>
    </source>
</reference>
<gene>
    <name evidence="4" type="ORF">F3059_07420</name>
</gene>
<dbReference type="InterPro" id="IPR009078">
    <property type="entry name" value="Ferritin-like_SF"/>
</dbReference>
<evidence type="ECO:0000313" key="5">
    <source>
        <dbReference type="Proteomes" id="UP000435357"/>
    </source>
</evidence>
<organism evidence="4 5">
    <name type="scientific">Salibacter halophilus</name>
    <dbReference type="NCBI Taxonomy" id="1803916"/>
    <lineage>
        <taxon>Bacteria</taxon>
        <taxon>Pseudomonadati</taxon>
        <taxon>Bacteroidota</taxon>
        <taxon>Flavobacteriia</taxon>
        <taxon>Flavobacteriales</taxon>
        <taxon>Salibacteraceae</taxon>
        <taxon>Salibacter</taxon>
    </lineage>
</organism>
<dbReference type="EMBL" id="WACR01000005">
    <property type="protein sequence ID" value="KAB1064560.1"/>
    <property type="molecule type" value="Genomic_DNA"/>
</dbReference>
<accession>A0A6N6M7R7</accession>
<protein>
    <submittedName>
        <fullName evidence="4">DNA starvation/stationary phase protection protein</fullName>
    </submittedName>
</protein>
<dbReference type="SUPFAM" id="SSF47240">
    <property type="entry name" value="Ferritin-like"/>
    <property type="match status" value="1"/>
</dbReference>
<dbReference type="AlphaFoldDB" id="A0A6N6M7R7"/>
<evidence type="ECO:0000256" key="2">
    <source>
        <dbReference type="RuleBase" id="RU003875"/>
    </source>
</evidence>
<dbReference type="PIRSF" id="PIRSF005900">
    <property type="entry name" value="Dps"/>
    <property type="match status" value="1"/>
</dbReference>
<dbReference type="CDD" id="cd01043">
    <property type="entry name" value="DPS"/>
    <property type="match status" value="1"/>
</dbReference>
<name>A0A6N6M7R7_9FLAO</name>
<comment type="similarity">
    <text evidence="1 2">Belongs to the Dps family.</text>
</comment>
<dbReference type="PRINTS" id="PR01346">
    <property type="entry name" value="HELNAPAPROT"/>
</dbReference>
<dbReference type="PANTHER" id="PTHR42932">
    <property type="entry name" value="GENERAL STRESS PROTEIN 20U"/>
    <property type="match status" value="1"/>
</dbReference>
<dbReference type="Proteomes" id="UP000435357">
    <property type="component" value="Unassembled WGS sequence"/>
</dbReference>
<comment type="caution">
    <text evidence="4">The sequence shown here is derived from an EMBL/GenBank/DDBJ whole genome shotgun (WGS) entry which is preliminary data.</text>
</comment>
<dbReference type="InterPro" id="IPR002177">
    <property type="entry name" value="DPS_DNA-bd"/>
</dbReference>
<dbReference type="InterPro" id="IPR012347">
    <property type="entry name" value="Ferritin-like"/>
</dbReference>
<sequence>MNVDSPSPMTLKVNTGMSKEHRSEIANAMGKVLADTYCLMLMTQNYHWNVQGSLFRDIHLMTEEHYEDIFDAVDEIAERIRALGFKSPGTMSEFNDMTSVNIPNSNLSQMEMVADLLEAHETVTRSLRKALEPADNASDEATIDLITERLDFHEKTSWMLRSMLEK</sequence>
<dbReference type="GO" id="GO:0008199">
    <property type="term" value="F:ferric iron binding"/>
    <property type="evidence" value="ECO:0007669"/>
    <property type="project" value="InterPro"/>
</dbReference>
<dbReference type="Gene3D" id="1.20.1260.10">
    <property type="match status" value="1"/>
</dbReference>
<proteinExistence type="inferred from homology"/>